<dbReference type="Proteomes" id="UP001165060">
    <property type="component" value="Unassembled WGS sequence"/>
</dbReference>
<comment type="subcellular location">
    <subcellularLocation>
        <location evidence="1">Nucleus</location>
    </subcellularLocation>
</comment>
<keyword evidence="4" id="KW-1185">Reference proteome</keyword>
<name>A0ABQ6MH14_9STRA</name>
<evidence type="ECO:0000313" key="3">
    <source>
        <dbReference type="EMBL" id="GMI26180.1"/>
    </source>
</evidence>
<dbReference type="EMBL" id="BRYB01000247">
    <property type="protein sequence ID" value="GMI26180.1"/>
    <property type="molecule type" value="Genomic_DNA"/>
</dbReference>
<comment type="caution">
    <text evidence="3">The sequence shown here is derived from an EMBL/GenBank/DDBJ whole genome shotgun (WGS) entry which is preliminary data.</text>
</comment>
<proteinExistence type="predicted"/>
<dbReference type="PANTHER" id="PTHR46457">
    <property type="entry name" value="DNA REPAIR PROTEIN RAD51 HOMOLOG 4"/>
    <property type="match status" value="1"/>
</dbReference>
<dbReference type="InterPro" id="IPR051988">
    <property type="entry name" value="HRR_RAD51_Paralog"/>
</dbReference>
<reference evidence="3 4" key="1">
    <citation type="journal article" date="2023" name="Commun. Biol.">
        <title>Genome analysis of Parmales, the sister group of diatoms, reveals the evolutionary specialization of diatoms from phago-mixotrophs to photoautotrophs.</title>
        <authorList>
            <person name="Ban H."/>
            <person name="Sato S."/>
            <person name="Yoshikawa S."/>
            <person name="Yamada K."/>
            <person name="Nakamura Y."/>
            <person name="Ichinomiya M."/>
            <person name="Sato N."/>
            <person name="Blanc-Mathieu R."/>
            <person name="Endo H."/>
            <person name="Kuwata A."/>
            <person name="Ogata H."/>
        </authorList>
    </citation>
    <scope>NUCLEOTIDE SEQUENCE [LARGE SCALE GENOMIC DNA]</scope>
</reference>
<evidence type="ECO:0008006" key="5">
    <source>
        <dbReference type="Google" id="ProtNLM"/>
    </source>
</evidence>
<dbReference type="InterPro" id="IPR027417">
    <property type="entry name" value="P-loop_NTPase"/>
</dbReference>
<dbReference type="PANTHER" id="PTHR46457:SF1">
    <property type="entry name" value="DNA REPAIR PROTEIN RAD51 HOMOLOG 4"/>
    <property type="match status" value="1"/>
</dbReference>
<keyword evidence="2" id="KW-0539">Nucleus</keyword>
<organism evidence="3 4">
    <name type="scientific">Tetraparma gracilis</name>
    <dbReference type="NCBI Taxonomy" id="2962635"/>
    <lineage>
        <taxon>Eukaryota</taxon>
        <taxon>Sar</taxon>
        <taxon>Stramenopiles</taxon>
        <taxon>Ochrophyta</taxon>
        <taxon>Bolidophyceae</taxon>
        <taxon>Parmales</taxon>
        <taxon>Triparmaceae</taxon>
        <taxon>Tetraparma</taxon>
    </lineage>
</organism>
<evidence type="ECO:0000256" key="1">
    <source>
        <dbReference type="ARBA" id="ARBA00004123"/>
    </source>
</evidence>
<accession>A0ABQ6MH14</accession>
<dbReference type="SUPFAM" id="SSF52540">
    <property type="entry name" value="P-loop containing nucleoside triphosphate hydrolases"/>
    <property type="match status" value="1"/>
</dbReference>
<evidence type="ECO:0000256" key="2">
    <source>
        <dbReference type="ARBA" id="ARBA00023242"/>
    </source>
</evidence>
<evidence type="ECO:0000313" key="4">
    <source>
        <dbReference type="Proteomes" id="UP001165060"/>
    </source>
</evidence>
<protein>
    <recommendedName>
        <fullName evidence="5">P-loop containing nucleoside triphosphate hydrolase protein</fullName>
    </recommendedName>
</protein>
<sequence>MPSLVSLGVAPSTQAKLSACQSIVSSSSLLSRPSSSLSSTLSVPAATVDTLKVAVASAVLEKRMTTGQRLHLRAVPPGGVPPGGVPPGGVPPGGVPPGGVPPGGVPFGGVPVGGIPPAPPPGFPGFPQRLPSAVSLAALLSLPAPPPLPLPCPALSSLLRSPSLPLSACLLSGRLLELLGPSPSGKTQLALSLAAGAALAGRGAHYLCGGGGAPPSLLAQRLAEIVAAKAAGAAGGDRKAAKRAKLSALSRACFVPVSSPHDALHYVAALLETLDGLPAPLPPPPLVVLDSASALLTPALLNKEPAFAGLTAMTHLALLLKRAARSHGVAVVLVSSPLTDGSAPLGAVWGRTADVRVRLERRGGGVVATLKDHKEGGERGREARFRVGAGGVEEDEGGQ</sequence>
<gene>
    <name evidence="3" type="ORF">TeGR_g4547</name>
</gene>
<dbReference type="Gene3D" id="3.40.50.300">
    <property type="entry name" value="P-loop containing nucleotide triphosphate hydrolases"/>
    <property type="match status" value="1"/>
</dbReference>